<dbReference type="Proteomes" id="UP000789342">
    <property type="component" value="Unassembled WGS sequence"/>
</dbReference>
<gene>
    <name evidence="1" type="ORF">AMORRO_LOCUS1859</name>
</gene>
<accession>A0A9N8W4Y9</accession>
<dbReference type="GO" id="GO:0008270">
    <property type="term" value="F:zinc ion binding"/>
    <property type="evidence" value="ECO:0007669"/>
    <property type="project" value="InterPro"/>
</dbReference>
<dbReference type="EMBL" id="CAJVPV010000723">
    <property type="protein sequence ID" value="CAG8471096.1"/>
    <property type="molecule type" value="Genomic_DNA"/>
</dbReference>
<dbReference type="GO" id="GO:0000981">
    <property type="term" value="F:DNA-binding transcription factor activity, RNA polymerase II-specific"/>
    <property type="evidence" value="ECO:0007669"/>
    <property type="project" value="InterPro"/>
</dbReference>
<dbReference type="SUPFAM" id="SSF57701">
    <property type="entry name" value="Zn2/Cys6 DNA-binding domain"/>
    <property type="match status" value="1"/>
</dbReference>
<protein>
    <submittedName>
        <fullName evidence="1">5110_t:CDS:1</fullName>
    </submittedName>
</protein>
<dbReference type="AlphaFoldDB" id="A0A9N8W4Y9"/>
<organism evidence="1 2">
    <name type="scientific">Acaulospora morrowiae</name>
    <dbReference type="NCBI Taxonomy" id="94023"/>
    <lineage>
        <taxon>Eukaryota</taxon>
        <taxon>Fungi</taxon>
        <taxon>Fungi incertae sedis</taxon>
        <taxon>Mucoromycota</taxon>
        <taxon>Glomeromycotina</taxon>
        <taxon>Glomeromycetes</taxon>
        <taxon>Diversisporales</taxon>
        <taxon>Acaulosporaceae</taxon>
        <taxon>Acaulospora</taxon>
    </lineage>
</organism>
<comment type="caution">
    <text evidence="1">The sequence shown here is derived from an EMBL/GenBank/DDBJ whole genome shotgun (WGS) entry which is preliminary data.</text>
</comment>
<evidence type="ECO:0000313" key="1">
    <source>
        <dbReference type="EMBL" id="CAG8471096.1"/>
    </source>
</evidence>
<name>A0A9N8W4Y9_9GLOM</name>
<evidence type="ECO:0000313" key="2">
    <source>
        <dbReference type="Proteomes" id="UP000789342"/>
    </source>
</evidence>
<sequence>MPKDKKSKKATSACIGCQNLHRRCKHIEGNEKCDRCLISDKPCAYSARRKKRGPRSRRDIHENTQSILYMPNLEDFITDIESFAVPSGMIQGNTQSILYIPTLEDIITNIESFAVPSEMIQGNTQSILYIPNLEDFITDIESIAVPSKTIQENTQNILYMPNLEDIIIDIESSAAPSEIIQITDSESIQRGPQPRNRRKIHESVRLPTPLNILLDKSNFYDIIDEIELCNAPTEADNEFLQCFPENFISELLAVTSTPCPQRQNVEHVCHRGCVIRPADEIVVDDRIYSMNHNKK</sequence>
<keyword evidence="2" id="KW-1185">Reference proteome</keyword>
<proteinExistence type="predicted"/>
<dbReference type="InterPro" id="IPR036864">
    <property type="entry name" value="Zn2-C6_fun-type_DNA-bd_sf"/>
</dbReference>
<reference evidence="1" key="1">
    <citation type="submission" date="2021-06" db="EMBL/GenBank/DDBJ databases">
        <authorList>
            <person name="Kallberg Y."/>
            <person name="Tangrot J."/>
            <person name="Rosling A."/>
        </authorList>
    </citation>
    <scope>NUCLEOTIDE SEQUENCE</scope>
    <source>
        <strain evidence="1">CL551</strain>
    </source>
</reference>